<comment type="caution">
    <text evidence="2">The sequence shown here is derived from an EMBL/GenBank/DDBJ whole genome shotgun (WGS) entry which is preliminary data.</text>
</comment>
<dbReference type="EMBL" id="JAVRRJ010000005">
    <property type="protein sequence ID" value="KAK5084766.1"/>
    <property type="molecule type" value="Genomic_DNA"/>
</dbReference>
<keyword evidence="3" id="KW-1185">Reference proteome</keyword>
<feature type="region of interest" description="Disordered" evidence="1">
    <location>
        <begin position="127"/>
        <end position="150"/>
    </location>
</feature>
<feature type="region of interest" description="Disordered" evidence="1">
    <location>
        <begin position="74"/>
        <end position="98"/>
    </location>
</feature>
<accession>A0AAN7SZI0</accession>
<gene>
    <name evidence="2" type="ORF">LTR05_005844</name>
</gene>
<feature type="compositionally biased region" description="Basic and acidic residues" evidence="1">
    <location>
        <begin position="127"/>
        <end position="141"/>
    </location>
</feature>
<reference evidence="2 3" key="1">
    <citation type="submission" date="2023-08" db="EMBL/GenBank/DDBJ databases">
        <title>Black Yeasts Isolated from many extreme environments.</title>
        <authorList>
            <person name="Coleine C."/>
            <person name="Stajich J.E."/>
            <person name="Selbmann L."/>
        </authorList>
    </citation>
    <scope>NUCLEOTIDE SEQUENCE [LARGE SCALE GENOMIC DNA]</scope>
    <source>
        <strain evidence="2 3">CCFEE 5910</strain>
    </source>
</reference>
<dbReference type="Proteomes" id="UP001309876">
    <property type="component" value="Unassembled WGS sequence"/>
</dbReference>
<sequence>MSSSWAKVASTSSNNKDGKQGSAKEVKPKEQQWSQVLVEWYTPRMDDRVKQMAAEMTFARKGLLARLRSDIHDTTRVTDPRTKKVTYPQDPDGPHFTIEIKNRSNRWDTYHLYVKKVKDKNGKEDWIKNSDVRPKNPKKWDGASSWVEDNNKTCFGSEERKVY</sequence>
<name>A0AAN7SZI0_9EURO</name>
<proteinExistence type="predicted"/>
<dbReference type="AlphaFoldDB" id="A0AAN7SZI0"/>
<evidence type="ECO:0000313" key="3">
    <source>
        <dbReference type="Proteomes" id="UP001309876"/>
    </source>
</evidence>
<feature type="compositionally biased region" description="Low complexity" evidence="1">
    <location>
        <begin position="1"/>
        <end position="13"/>
    </location>
</feature>
<feature type="region of interest" description="Disordered" evidence="1">
    <location>
        <begin position="1"/>
        <end position="31"/>
    </location>
</feature>
<protein>
    <submittedName>
        <fullName evidence="2">Uncharacterized protein</fullName>
    </submittedName>
</protein>
<organism evidence="2 3">
    <name type="scientific">Lithohypha guttulata</name>
    <dbReference type="NCBI Taxonomy" id="1690604"/>
    <lineage>
        <taxon>Eukaryota</taxon>
        <taxon>Fungi</taxon>
        <taxon>Dikarya</taxon>
        <taxon>Ascomycota</taxon>
        <taxon>Pezizomycotina</taxon>
        <taxon>Eurotiomycetes</taxon>
        <taxon>Chaetothyriomycetidae</taxon>
        <taxon>Chaetothyriales</taxon>
        <taxon>Trichomeriaceae</taxon>
        <taxon>Lithohypha</taxon>
    </lineage>
</organism>
<evidence type="ECO:0000313" key="2">
    <source>
        <dbReference type="EMBL" id="KAK5084766.1"/>
    </source>
</evidence>
<evidence type="ECO:0000256" key="1">
    <source>
        <dbReference type="SAM" id="MobiDB-lite"/>
    </source>
</evidence>
<feature type="compositionally biased region" description="Basic and acidic residues" evidence="1">
    <location>
        <begin position="16"/>
        <end position="30"/>
    </location>
</feature>